<evidence type="ECO:0000256" key="2">
    <source>
        <dbReference type="ARBA" id="ARBA00023136"/>
    </source>
</evidence>
<sequence>MKNNNILILLILCCLAGTVSAQQLTRSYHAVSLSKVLEDLGKATDRYTVNFIYNELEDFTVTESFKNLSVPDAVRTVCGLYPIKITFDNDRIYVECTQNMAQKITGKVADNGNNPIEFANVSLLSPRDSSFINGGVTNENGDFVIPCNVSNVLVKVTCIGYKQCFHRAYTAHVGVIHMANKAYFVNGVEVKSERPQYKMTSGGMTVDVEHSLLSQMGTGQDVLVQLPRITVKNDGTIDVFAKGKPQIYINSKLVRDNSELLRLKSADIKSVDLITSPGAQYDATVEAVIRIKTKRKQGEGFSFRSDANIKYSHKWRGYEDAFLTYRLNGFELSGNLYWNNNYYGEDNHMGADIYANNNHVNIRQYVDTDARSSYLYGNIGASYDIDDNNSAGVSYTVSKQLFFNAWMNGGTQTIYRNGVLEGEVVQDMKRTATGAPEHEWNVYYTGKAGRLGIDFNGTYMWNKSEMRMHEREVSTTIQSRNINTQTIKHNRLVAGKLVLRYPVAKGELSMGSELSHTNTESTYKNEEGYIPASETDIHESNTAAFAEFQMPLGDFNIRAGLRFEHVKTGYYSFGSWMQNPSLRHNNWFPNLSVSWAKGSWELQLNYVNKTKRPSYNSLRNEVQYDNRYLYEGGNPYLRSARNHNIEFGATRKWLSVSAGYTYIKDAIVWTPTLYNGQEIAFLRNLNFNHSQNVYISVVASPKFRWYQPTYEVDFVHMFFNAAKYGSTRPAAKPQWTFALKNKIVFDKTCFAFLNMQYKTDQTTDFMVSKHNGYINLGIINTFFNKALTVNLSVNDLLKTDKEHWTLYGINANLSKDCYNYERNINLTVSYNFNTTRSKYKGTGAGNEEKRRL</sequence>
<evidence type="ECO:0000256" key="4">
    <source>
        <dbReference type="SAM" id="SignalP"/>
    </source>
</evidence>
<organism evidence="6 7">
    <name type="scientific">Hoylesella oralis ATCC 33269</name>
    <dbReference type="NCBI Taxonomy" id="873533"/>
    <lineage>
        <taxon>Bacteria</taxon>
        <taxon>Pseudomonadati</taxon>
        <taxon>Bacteroidota</taxon>
        <taxon>Bacteroidia</taxon>
        <taxon>Bacteroidales</taxon>
        <taxon>Prevotellaceae</taxon>
        <taxon>Hoylesella</taxon>
    </lineage>
</organism>
<dbReference type="Pfam" id="PF14905">
    <property type="entry name" value="OMP_b-brl_3"/>
    <property type="match status" value="1"/>
</dbReference>
<evidence type="ECO:0000259" key="5">
    <source>
        <dbReference type="Pfam" id="PF14905"/>
    </source>
</evidence>
<evidence type="ECO:0000256" key="3">
    <source>
        <dbReference type="ARBA" id="ARBA00023237"/>
    </source>
</evidence>
<dbReference type="InterPro" id="IPR036942">
    <property type="entry name" value="Beta-barrel_TonB_sf"/>
</dbReference>
<evidence type="ECO:0000313" key="7">
    <source>
        <dbReference type="Proteomes" id="UP000005580"/>
    </source>
</evidence>
<reference evidence="6" key="1">
    <citation type="submission" date="2011-01" db="EMBL/GenBank/DDBJ databases">
        <authorList>
            <person name="Muzny D."/>
            <person name="Qin X."/>
            <person name="Buhay C."/>
            <person name="Dugan-Rocha S."/>
            <person name="Ding Y."/>
            <person name="Chen G."/>
            <person name="Hawes A."/>
            <person name="Holder M."/>
            <person name="Jhangiani S."/>
            <person name="Johnson A."/>
            <person name="Khan Z."/>
            <person name="Li Z."/>
            <person name="Liu W."/>
            <person name="Liu X."/>
            <person name="Perez L."/>
            <person name="Shen H."/>
            <person name="Wang Q."/>
            <person name="Watt J."/>
            <person name="Xi L."/>
            <person name="Xin Y."/>
            <person name="Zhou J."/>
            <person name="Deng J."/>
            <person name="Jiang H."/>
            <person name="Liu Y."/>
            <person name="Qu J."/>
            <person name="Song X.-Z."/>
            <person name="Zhang L."/>
            <person name="Villasana D."/>
            <person name="Johnson A."/>
            <person name="Liu J."/>
            <person name="Liyanage D."/>
            <person name="Lorensuhewa L."/>
            <person name="Robinson T."/>
            <person name="Song A."/>
            <person name="Song B.-B."/>
            <person name="Dinh H."/>
            <person name="Thornton R."/>
            <person name="Coyle M."/>
            <person name="Francisco L."/>
            <person name="Jackson L."/>
            <person name="Javaid M."/>
            <person name="Korchina V."/>
            <person name="Kovar C."/>
            <person name="Mata R."/>
            <person name="Mathew T."/>
            <person name="Ngo R."/>
            <person name="Nguyen L."/>
            <person name="Nguyen N."/>
            <person name="Okwuonu G."/>
            <person name="Ongeri F."/>
            <person name="Pham C."/>
            <person name="Simmons D."/>
            <person name="Wilczek-Boney K."/>
            <person name="Hale W."/>
            <person name="Jakkamsetti A."/>
            <person name="Pham P."/>
            <person name="Ruth R."/>
            <person name="San Lucas F."/>
            <person name="Warren J."/>
            <person name="Zhang J."/>
            <person name="Zhao Z."/>
            <person name="Zhou C."/>
            <person name="Zhu D."/>
            <person name="Lee S."/>
            <person name="Bess C."/>
            <person name="Blankenburg K."/>
            <person name="Forbes L."/>
            <person name="Fu Q."/>
            <person name="Gubbala S."/>
            <person name="Hirani K."/>
            <person name="Jayaseelan J.C."/>
            <person name="Lara F."/>
            <person name="Munidasa M."/>
            <person name="Palculict T."/>
            <person name="Patil S."/>
            <person name="Pu L.-L."/>
            <person name="Saada N."/>
            <person name="Tang L."/>
            <person name="Weissenberger G."/>
            <person name="Zhu Y."/>
            <person name="Hemphill L."/>
            <person name="Shang Y."/>
            <person name="Youmans B."/>
            <person name="Ayvaz T."/>
            <person name="Ross M."/>
            <person name="Santibanez J."/>
            <person name="Aqrawi P."/>
            <person name="Gross S."/>
            <person name="Joshi V."/>
            <person name="Fowler G."/>
            <person name="Nazareth L."/>
            <person name="Reid J."/>
            <person name="Worley K."/>
            <person name="Petrosino J."/>
            <person name="Highlander S."/>
            <person name="Gibbs R."/>
        </authorList>
    </citation>
    <scope>NUCLEOTIDE SEQUENCE [LARGE SCALE GENOMIC DNA]</scope>
    <source>
        <strain evidence="6">ATCC 33269</strain>
    </source>
</reference>
<dbReference type="EMBL" id="AEPE02000005">
    <property type="protein sequence ID" value="EFZ36869.1"/>
    <property type="molecule type" value="Genomic_DNA"/>
</dbReference>
<dbReference type="RefSeq" id="WP_004369955.1">
    <property type="nucleotide sequence ID" value="NZ_GL833119.1"/>
</dbReference>
<dbReference type="SUPFAM" id="SSF49464">
    <property type="entry name" value="Carboxypeptidase regulatory domain-like"/>
    <property type="match status" value="1"/>
</dbReference>
<keyword evidence="7" id="KW-1185">Reference proteome</keyword>
<feature type="signal peptide" evidence="4">
    <location>
        <begin position="1"/>
        <end position="21"/>
    </location>
</feature>
<name>E7RRI1_9BACT</name>
<gene>
    <name evidence="6" type="ORF">HMPREF0663_11782</name>
</gene>
<feature type="domain" description="Outer membrane protein beta-barrel" evidence="5">
    <location>
        <begin position="450"/>
        <end position="830"/>
    </location>
</feature>
<feature type="chain" id="PRO_5003221499" description="Outer membrane protein beta-barrel domain-containing protein" evidence="4">
    <location>
        <begin position="22"/>
        <end position="852"/>
    </location>
</feature>
<proteinExistence type="predicted"/>
<evidence type="ECO:0000256" key="1">
    <source>
        <dbReference type="ARBA" id="ARBA00004442"/>
    </source>
</evidence>
<dbReference type="SUPFAM" id="SSF56935">
    <property type="entry name" value="Porins"/>
    <property type="match status" value="1"/>
</dbReference>
<evidence type="ECO:0000313" key="6">
    <source>
        <dbReference type="EMBL" id="EFZ36869.1"/>
    </source>
</evidence>
<keyword evidence="4" id="KW-0732">Signal</keyword>
<keyword evidence="2" id="KW-0472">Membrane</keyword>
<dbReference type="Gene3D" id="2.40.170.20">
    <property type="entry name" value="TonB-dependent receptor, beta-barrel domain"/>
    <property type="match status" value="1"/>
</dbReference>
<dbReference type="HOGENOM" id="CLU_017617_3_0_10"/>
<dbReference type="eggNOG" id="COG4206">
    <property type="taxonomic scope" value="Bacteria"/>
</dbReference>
<dbReference type="GO" id="GO:0009279">
    <property type="term" value="C:cell outer membrane"/>
    <property type="evidence" value="ECO:0007669"/>
    <property type="project" value="UniProtKB-SubCell"/>
</dbReference>
<keyword evidence="3" id="KW-0998">Cell outer membrane</keyword>
<comment type="subcellular location">
    <subcellularLocation>
        <location evidence="1">Cell outer membrane</location>
    </subcellularLocation>
</comment>
<dbReference type="Proteomes" id="UP000005580">
    <property type="component" value="Unassembled WGS sequence"/>
</dbReference>
<accession>E7RRI1</accession>
<dbReference type="InterPro" id="IPR008969">
    <property type="entry name" value="CarboxyPept-like_regulatory"/>
</dbReference>
<dbReference type="InterPro" id="IPR041700">
    <property type="entry name" value="OMP_b-brl_3"/>
</dbReference>
<dbReference type="AlphaFoldDB" id="E7RRI1"/>
<comment type="caution">
    <text evidence="6">The sequence shown here is derived from an EMBL/GenBank/DDBJ whole genome shotgun (WGS) entry which is preliminary data.</text>
</comment>
<protein>
    <recommendedName>
        <fullName evidence="5">Outer membrane protein beta-barrel domain-containing protein</fullName>
    </recommendedName>
</protein>
<dbReference type="STRING" id="28134.SAMN05444288_1420"/>